<organism evidence="1 2">
    <name type="scientific">Advenella alkanexedens</name>
    <dbReference type="NCBI Taxonomy" id="1481665"/>
    <lineage>
        <taxon>Bacteria</taxon>
        <taxon>Pseudomonadati</taxon>
        <taxon>Pseudomonadota</taxon>
        <taxon>Betaproteobacteria</taxon>
        <taxon>Burkholderiales</taxon>
        <taxon>Alcaligenaceae</taxon>
    </lineage>
</organism>
<reference evidence="1 2" key="1">
    <citation type="submission" date="2021-06" db="EMBL/GenBank/DDBJ databases">
        <authorList>
            <person name="Lu T."/>
            <person name="Wang Q."/>
            <person name="Han X."/>
        </authorList>
    </citation>
    <scope>NUCLEOTIDE SEQUENCE [LARGE SCALE GENOMIC DNA]</scope>
    <source>
        <strain evidence="1 2">LAM0050</strain>
    </source>
</reference>
<evidence type="ECO:0000313" key="2">
    <source>
        <dbReference type="Proteomes" id="UP000722165"/>
    </source>
</evidence>
<evidence type="ECO:0000313" key="1">
    <source>
        <dbReference type="EMBL" id="MBV4397107.1"/>
    </source>
</evidence>
<dbReference type="Pfam" id="PF09618">
    <property type="entry name" value="Cas_Csy4"/>
    <property type="match status" value="1"/>
</dbReference>
<accession>A0ABS6NN95</accession>
<name>A0ABS6NN95_9BURK</name>
<sequence length="191" mass="21592">MSELSHYFDVKAIPQADITQSQVISHIMQLLHQLLPKFNGKIGLSFPAYGQQKTLGGIIRLLGGEKDISAINQEALLLNSMKDYALIGAVIPIPETVNSYAYFSRLHHKGASHIRRSQKRLTERGEWSDEIAENMLAKYMKQKNYPHVHLKSSTTGQNWILQIKRQQTNLPSNKGMFNSFGLSTQLTVPLF</sequence>
<proteinExistence type="predicted"/>
<protein>
    <submittedName>
        <fullName evidence="1">Type I-F CRISPR-associated endoribonuclease Cas6/Csy4</fullName>
    </submittedName>
</protein>
<dbReference type="Proteomes" id="UP000722165">
    <property type="component" value="Unassembled WGS sequence"/>
</dbReference>
<keyword evidence="2" id="KW-1185">Reference proteome</keyword>
<gene>
    <name evidence="1" type="primary">cas6f</name>
    <name evidence="1" type="ORF">KU392_07585</name>
</gene>
<dbReference type="NCBIfam" id="TIGR02563">
    <property type="entry name" value="cas_Csy4"/>
    <property type="match status" value="1"/>
</dbReference>
<dbReference type="InterPro" id="IPR013396">
    <property type="entry name" value="CRISPR-assoc_prot_Csy4"/>
</dbReference>
<dbReference type="EMBL" id="JAHSPR010000004">
    <property type="protein sequence ID" value="MBV4397107.1"/>
    <property type="molecule type" value="Genomic_DNA"/>
</dbReference>
<dbReference type="RefSeq" id="WP_217734998.1">
    <property type="nucleotide sequence ID" value="NZ_JAHSPR010000004.1"/>
</dbReference>
<comment type="caution">
    <text evidence="1">The sequence shown here is derived from an EMBL/GenBank/DDBJ whole genome shotgun (WGS) entry which is preliminary data.</text>
</comment>